<evidence type="ECO:0000256" key="4">
    <source>
        <dbReference type="ARBA" id="ARBA00022692"/>
    </source>
</evidence>
<dbReference type="InterPro" id="IPR059116">
    <property type="entry name" value="P2X_receptor"/>
</dbReference>
<evidence type="ECO:0000313" key="10">
    <source>
        <dbReference type="EMBL" id="EFB12874.1"/>
    </source>
</evidence>
<protein>
    <submittedName>
        <fullName evidence="10">Uncharacterized protein</fullName>
    </submittedName>
</protein>
<sequence length="33" mass="3681">ISVITKLKGVSVTQIEELGNRLWDVADFVKPPQ</sequence>
<evidence type="ECO:0000256" key="6">
    <source>
        <dbReference type="ARBA" id="ARBA00023065"/>
    </source>
</evidence>
<evidence type="ECO:0000256" key="3">
    <source>
        <dbReference type="ARBA" id="ARBA00022448"/>
    </source>
</evidence>
<keyword evidence="7" id="KW-0472">Membrane</keyword>
<keyword evidence="9" id="KW-0407">Ion channel</keyword>
<evidence type="ECO:0000256" key="7">
    <source>
        <dbReference type="ARBA" id="ARBA00023136"/>
    </source>
</evidence>
<keyword evidence="8" id="KW-1071">Ligand-gated ion channel</keyword>
<keyword evidence="3" id="KW-0813">Transport</keyword>
<organism evidence="10">
    <name type="scientific">Ailuropoda melanoleuca</name>
    <name type="common">Giant panda</name>
    <dbReference type="NCBI Taxonomy" id="9646"/>
    <lineage>
        <taxon>Eukaryota</taxon>
        <taxon>Metazoa</taxon>
        <taxon>Chordata</taxon>
        <taxon>Craniata</taxon>
        <taxon>Vertebrata</taxon>
        <taxon>Euteleostomi</taxon>
        <taxon>Mammalia</taxon>
        <taxon>Eutheria</taxon>
        <taxon>Laurasiatheria</taxon>
        <taxon>Carnivora</taxon>
        <taxon>Caniformia</taxon>
        <taxon>Ursidae</taxon>
        <taxon>Ailuropoda</taxon>
    </lineage>
</organism>
<keyword evidence="6" id="KW-0406">Ion transport</keyword>
<dbReference type="Pfam" id="PF00864">
    <property type="entry name" value="P2X_receptor"/>
    <property type="match status" value="1"/>
</dbReference>
<accession>D2I8I4</accession>
<dbReference type="InterPro" id="IPR027309">
    <property type="entry name" value="P2X_extracellular_dom_sf"/>
</dbReference>
<name>D2I8I4_AILME</name>
<evidence type="ECO:0000256" key="1">
    <source>
        <dbReference type="ARBA" id="ARBA00004308"/>
    </source>
</evidence>
<comment type="subcellular location">
    <subcellularLocation>
        <location evidence="1">Endomembrane system</location>
    </subcellularLocation>
</comment>
<dbReference type="AlphaFoldDB" id="D2I8I4"/>
<feature type="non-terminal residue" evidence="10">
    <location>
        <position position="33"/>
    </location>
</feature>
<gene>
    <name evidence="10" type="ORF">PANDA_022405</name>
</gene>
<dbReference type="InParanoid" id="D2I8I4"/>
<dbReference type="HOGENOM" id="CLU_167252_0_0_1"/>
<keyword evidence="4" id="KW-0812">Transmembrane</keyword>
<evidence type="ECO:0000256" key="2">
    <source>
        <dbReference type="ARBA" id="ARBA00009848"/>
    </source>
</evidence>
<reference evidence="10" key="1">
    <citation type="journal article" date="2010" name="Nature">
        <title>The sequence and de novo assembly of the giant panda genome.</title>
        <authorList>
            <person name="Li R."/>
            <person name="Fan W."/>
            <person name="Tian G."/>
            <person name="Zhu H."/>
            <person name="He L."/>
            <person name="Cai J."/>
            <person name="Huang Q."/>
            <person name="Cai Q."/>
            <person name="Li B."/>
            <person name="Bai Y."/>
            <person name="Zhang Z."/>
            <person name="Zhang Y."/>
            <person name="Wang W."/>
            <person name="Li J."/>
            <person name="Wei F."/>
            <person name="Li H."/>
            <person name="Jian M."/>
            <person name="Li J."/>
            <person name="Zhang Z."/>
            <person name="Nielsen R."/>
            <person name="Li D."/>
            <person name="Gu W."/>
            <person name="Yang Z."/>
            <person name="Xuan Z."/>
            <person name="Ryder O.A."/>
            <person name="Leung F.C."/>
            <person name="Zhou Y."/>
            <person name="Cao J."/>
            <person name="Sun X."/>
            <person name="Fu Y."/>
            <person name="Fang X."/>
            <person name="Guo X."/>
            <person name="Wang B."/>
            <person name="Hou R."/>
            <person name="Shen F."/>
            <person name="Mu B."/>
            <person name="Ni P."/>
            <person name="Lin R."/>
            <person name="Qian W."/>
            <person name="Wang G."/>
            <person name="Yu C."/>
            <person name="Nie W."/>
            <person name="Wang J."/>
            <person name="Wu Z."/>
            <person name="Liang H."/>
            <person name="Min J."/>
            <person name="Wu Q."/>
            <person name="Cheng S."/>
            <person name="Ruan J."/>
            <person name="Wang M."/>
            <person name="Shi Z."/>
            <person name="Wen M."/>
            <person name="Liu B."/>
            <person name="Ren X."/>
            <person name="Zheng H."/>
            <person name="Dong D."/>
            <person name="Cook K."/>
            <person name="Shan G."/>
            <person name="Zhang H."/>
            <person name="Kosiol C."/>
            <person name="Xie X."/>
            <person name="Lu Z."/>
            <person name="Zheng H."/>
            <person name="Li Y."/>
            <person name="Steiner C.C."/>
            <person name="Lam T.T."/>
            <person name="Lin S."/>
            <person name="Zhang Q."/>
            <person name="Li G."/>
            <person name="Tian J."/>
            <person name="Gong T."/>
            <person name="Liu H."/>
            <person name="Zhang D."/>
            <person name="Fang L."/>
            <person name="Ye C."/>
            <person name="Zhang J."/>
            <person name="Hu W."/>
            <person name="Xu A."/>
            <person name="Ren Y."/>
            <person name="Zhang G."/>
            <person name="Bruford M.W."/>
            <person name="Li Q."/>
            <person name="Ma L."/>
            <person name="Guo Y."/>
            <person name="An N."/>
            <person name="Hu Y."/>
            <person name="Zheng Y."/>
            <person name="Shi Y."/>
            <person name="Li Z."/>
            <person name="Liu Q."/>
            <person name="Chen Y."/>
            <person name="Zhao J."/>
            <person name="Qu N."/>
            <person name="Zhao S."/>
            <person name="Tian F."/>
            <person name="Wang X."/>
            <person name="Wang H."/>
            <person name="Xu L."/>
            <person name="Liu X."/>
            <person name="Vinar T."/>
            <person name="Wang Y."/>
            <person name="Lam T.W."/>
            <person name="Yiu S.M."/>
            <person name="Liu S."/>
            <person name="Zhang H."/>
            <person name="Li D."/>
            <person name="Huang Y."/>
            <person name="Wang X."/>
            <person name="Yang G."/>
            <person name="Jiang Z."/>
            <person name="Wang J."/>
            <person name="Qin N."/>
            <person name="Li L."/>
            <person name="Li J."/>
            <person name="Bolund L."/>
            <person name="Kristiansen K."/>
            <person name="Wong G.K."/>
            <person name="Olson M."/>
            <person name="Zhang X."/>
            <person name="Li S."/>
            <person name="Yang H."/>
            <person name="Wang J."/>
            <person name="Wang J."/>
        </authorList>
    </citation>
    <scope>NUCLEOTIDE SEQUENCE [LARGE SCALE GENOMIC DNA]</scope>
</reference>
<evidence type="ECO:0000256" key="9">
    <source>
        <dbReference type="ARBA" id="ARBA00023303"/>
    </source>
</evidence>
<feature type="non-terminal residue" evidence="10">
    <location>
        <position position="1"/>
    </location>
</feature>
<proteinExistence type="inferred from homology"/>
<dbReference type="Gene3D" id="2.60.490.10">
    <property type="entry name" value="atp-gated p2x4 ion channel domain"/>
    <property type="match status" value="1"/>
</dbReference>
<evidence type="ECO:0000256" key="8">
    <source>
        <dbReference type="ARBA" id="ARBA00023286"/>
    </source>
</evidence>
<evidence type="ECO:0000256" key="5">
    <source>
        <dbReference type="ARBA" id="ARBA00022989"/>
    </source>
</evidence>
<comment type="similarity">
    <text evidence="2">Belongs to the P2X receptor family.</text>
</comment>
<keyword evidence="5" id="KW-1133">Transmembrane helix</keyword>
<dbReference type="EMBL" id="GL196945">
    <property type="protein sequence ID" value="EFB12874.1"/>
    <property type="molecule type" value="Genomic_DNA"/>
</dbReference>